<name>A0A6U0GBJ3_9CHLO</name>
<dbReference type="Proteomes" id="UP000660262">
    <property type="component" value="Unassembled WGS sequence"/>
</dbReference>
<accession>A0A6U0GBJ3</accession>
<evidence type="ECO:0000313" key="3">
    <source>
        <dbReference type="Proteomes" id="UP000660262"/>
    </source>
</evidence>
<dbReference type="EMBL" id="HBDW01000276">
    <property type="protein sequence ID" value="CAD8216760.1"/>
    <property type="molecule type" value="Transcribed_RNA"/>
</dbReference>
<proteinExistence type="predicted"/>
<evidence type="ECO:0000313" key="2">
    <source>
        <dbReference type="EMBL" id="GHP11092.1"/>
    </source>
</evidence>
<evidence type="ECO:0000313" key="1">
    <source>
        <dbReference type="EMBL" id="CAD8216760.1"/>
    </source>
</evidence>
<keyword evidence="3" id="KW-1185">Reference proteome</keyword>
<reference evidence="2" key="1">
    <citation type="submission" date="2020-10" db="EMBL/GenBank/DDBJ databases">
        <title>Unveiling of a novel bifunctional photoreceptor, Dualchrome1, isolated from a cosmopolitan green alga.</title>
        <authorList>
            <person name="Suzuki S."/>
            <person name="Kawachi M."/>
        </authorList>
    </citation>
    <scope>NUCLEOTIDE SEQUENCE</scope>
    <source>
        <strain evidence="2">NIES 2893</strain>
    </source>
</reference>
<reference evidence="1" key="2">
    <citation type="submission" date="2021-01" db="EMBL/GenBank/DDBJ databases">
        <authorList>
            <person name="Corre E."/>
            <person name="Pelletier E."/>
            <person name="Niang G."/>
            <person name="Scheremetjew M."/>
            <person name="Finn R."/>
            <person name="Kale V."/>
            <person name="Holt S."/>
            <person name="Cochrane G."/>
            <person name="Meng A."/>
            <person name="Brown T."/>
            <person name="Cohen L."/>
        </authorList>
    </citation>
    <scope>NUCLEOTIDE SEQUENCE</scope>
    <source>
        <strain evidence="1">RCC251</strain>
    </source>
</reference>
<dbReference type="EMBL" id="BNJQ01000032">
    <property type="protein sequence ID" value="GHP11092.1"/>
    <property type="molecule type" value="Genomic_DNA"/>
</dbReference>
<protein>
    <submittedName>
        <fullName evidence="1">Uncharacterized protein</fullName>
    </submittedName>
</protein>
<organism evidence="1">
    <name type="scientific">Pycnococcus provasolii</name>
    <dbReference type="NCBI Taxonomy" id="41880"/>
    <lineage>
        <taxon>Eukaryota</taxon>
        <taxon>Viridiplantae</taxon>
        <taxon>Chlorophyta</taxon>
        <taxon>Pseudoscourfieldiophyceae</taxon>
        <taxon>Pseudoscourfieldiales</taxon>
        <taxon>Pycnococcaceae</taxon>
        <taxon>Pycnococcus</taxon>
    </lineage>
</organism>
<sequence>MAAALNVSASASAQSLALTRRCQCRRTTIEPCSQGGFFRSRRSRAHRRPRFLALSSDDSGEGSPPSVSVVFAGDWPSVDIPPASRVSIGTSQVPCLKDKHFEVERKNKSVFVTDTSQGKLQLNGEELFPNVPYIAGPGTCIEALDDDGKSVILTATLELDDADEPPSAATNMLMNAFKGSFAAGANDEVKKRMDEADL</sequence>
<dbReference type="AlphaFoldDB" id="A0A6U0GBJ3"/>
<gene>
    <name evidence="1" type="ORF">PPRO1472_LOCUS200</name>
    <name evidence="2" type="ORF">PPROV_000982200</name>
</gene>